<evidence type="ECO:0000313" key="2">
    <source>
        <dbReference type="Proteomes" id="UP000284605"/>
    </source>
</evidence>
<dbReference type="SUPFAM" id="SSF51182">
    <property type="entry name" value="RmlC-like cupins"/>
    <property type="match status" value="1"/>
</dbReference>
<accession>A0A418WAZ0</accession>
<dbReference type="Pfam" id="PF06249">
    <property type="entry name" value="EutQ"/>
    <property type="match status" value="1"/>
</dbReference>
<keyword evidence="2" id="KW-1185">Reference proteome</keyword>
<dbReference type="InterPro" id="IPR014710">
    <property type="entry name" value="RmlC-like_jellyroll"/>
</dbReference>
<dbReference type="EMBL" id="QYUK01000011">
    <property type="protein sequence ID" value="RJF87134.1"/>
    <property type="molecule type" value="Genomic_DNA"/>
</dbReference>
<organism evidence="1 2">
    <name type="scientific">Oleomonas cavernae</name>
    <dbReference type="NCBI Taxonomy" id="2320859"/>
    <lineage>
        <taxon>Bacteria</taxon>
        <taxon>Pseudomonadati</taxon>
        <taxon>Pseudomonadota</taxon>
        <taxon>Alphaproteobacteria</taxon>
        <taxon>Acetobacterales</taxon>
        <taxon>Acetobacteraceae</taxon>
        <taxon>Oleomonas</taxon>
    </lineage>
</organism>
<dbReference type="Proteomes" id="UP000284605">
    <property type="component" value="Unassembled WGS sequence"/>
</dbReference>
<protein>
    <submittedName>
        <fullName evidence="1">DUF861 domain-containing protein</fullName>
    </submittedName>
</protein>
<sequence length="124" mass="13494">MPMPEIKCFKAADRTFETYMGSPDRPEKDYARIAKLVGPEISQSMGGGVVTYRKLTAPWSLPFDELVVVLDGAFTVTSAGKAYDCVAGDVLWFPAHTPLTYEVADFVTVFYAKHPVGLTAAVPS</sequence>
<evidence type="ECO:0000313" key="1">
    <source>
        <dbReference type="EMBL" id="RJF87134.1"/>
    </source>
</evidence>
<comment type="caution">
    <text evidence="1">The sequence shown here is derived from an EMBL/GenBank/DDBJ whole genome shotgun (WGS) entry which is preliminary data.</text>
</comment>
<dbReference type="AlphaFoldDB" id="A0A418WAZ0"/>
<dbReference type="InterPro" id="IPR011051">
    <property type="entry name" value="RmlC_Cupin_sf"/>
</dbReference>
<gene>
    <name evidence="1" type="ORF">D3874_08930</name>
</gene>
<proteinExistence type="predicted"/>
<name>A0A418WAZ0_9PROT</name>
<reference evidence="1 2" key="1">
    <citation type="submission" date="2018-09" db="EMBL/GenBank/DDBJ databases">
        <authorList>
            <person name="Zhu H."/>
        </authorList>
    </citation>
    <scope>NUCLEOTIDE SEQUENCE [LARGE SCALE GENOMIC DNA]</scope>
    <source>
        <strain evidence="1 2">K1W22B-8</strain>
    </source>
</reference>
<dbReference type="Gene3D" id="2.60.120.10">
    <property type="entry name" value="Jelly Rolls"/>
    <property type="match status" value="1"/>
</dbReference>
<dbReference type="InterPro" id="IPR010424">
    <property type="entry name" value="EutQ"/>
</dbReference>